<gene>
    <name evidence="1" type="ORF">S12H4_28513</name>
</gene>
<dbReference type="AlphaFoldDB" id="X1SB57"/>
<proteinExistence type="predicted"/>
<evidence type="ECO:0000313" key="1">
    <source>
        <dbReference type="EMBL" id="GAI90213.1"/>
    </source>
</evidence>
<evidence type="ECO:0008006" key="2">
    <source>
        <dbReference type="Google" id="ProtNLM"/>
    </source>
</evidence>
<reference evidence="1" key="1">
    <citation type="journal article" date="2014" name="Front. Microbiol.">
        <title>High frequency of phylogenetically diverse reductive dehalogenase-homologous genes in deep subseafloor sedimentary metagenomes.</title>
        <authorList>
            <person name="Kawai M."/>
            <person name="Futagami T."/>
            <person name="Toyoda A."/>
            <person name="Takaki Y."/>
            <person name="Nishi S."/>
            <person name="Hori S."/>
            <person name="Arai W."/>
            <person name="Tsubouchi T."/>
            <person name="Morono Y."/>
            <person name="Uchiyama I."/>
            <person name="Ito T."/>
            <person name="Fujiyama A."/>
            <person name="Inagaki F."/>
            <person name="Takami H."/>
        </authorList>
    </citation>
    <scope>NUCLEOTIDE SEQUENCE</scope>
    <source>
        <strain evidence="1">Expedition CK06-06</strain>
    </source>
</reference>
<accession>X1SB57</accession>
<name>X1SB57_9ZZZZ</name>
<dbReference type="EMBL" id="BARW01016361">
    <property type="protein sequence ID" value="GAI90213.1"/>
    <property type="molecule type" value="Genomic_DNA"/>
</dbReference>
<sequence length="89" mass="10595">MPLLINRPKNESELMEKLLHYSRDTNWIKDNYLRLFERHPMKYVAVKNQKVLYIADSMEEIISKIVNDGKIPGNFAIDYLTDEVCNFLF</sequence>
<protein>
    <recommendedName>
        <fullName evidence="2">DUF5678 domain-containing protein</fullName>
    </recommendedName>
</protein>
<organism evidence="1">
    <name type="scientific">marine sediment metagenome</name>
    <dbReference type="NCBI Taxonomy" id="412755"/>
    <lineage>
        <taxon>unclassified sequences</taxon>
        <taxon>metagenomes</taxon>
        <taxon>ecological metagenomes</taxon>
    </lineage>
</organism>
<comment type="caution">
    <text evidence="1">The sequence shown here is derived from an EMBL/GenBank/DDBJ whole genome shotgun (WGS) entry which is preliminary data.</text>
</comment>